<feature type="domain" description="ATPase AAA-type core" evidence="2">
    <location>
        <begin position="19"/>
        <end position="297"/>
    </location>
</feature>
<dbReference type="GO" id="GO:0016887">
    <property type="term" value="F:ATP hydrolysis activity"/>
    <property type="evidence" value="ECO:0007669"/>
    <property type="project" value="InterPro"/>
</dbReference>
<organism evidence="3 4">
    <name type="scientific">Leptospira biflexa serovar Patoc (strain Patoc 1 / ATCC 23582 / Paris)</name>
    <dbReference type="NCBI Taxonomy" id="456481"/>
    <lineage>
        <taxon>Bacteria</taxon>
        <taxon>Pseudomonadati</taxon>
        <taxon>Spirochaetota</taxon>
        <taxon>Spirochaetia</taxon>
        <taxon>Leptospirales</taxon>
        <taxon>Leptospiraceae</taxon>
        <taxon>Leptospira</taxon>
    </lineage>
</organism>
<dbReference type="InterPro" id="IPR051396">
    <property type="entry name" value="Bact_Antivir_Def_Nuclease"/>
</dbReference>
<name>B0SLM8_LEPBP</name>
<proteinExistence type="predicted"/>
<evidence type="ECO:0000313" key="4">
    <source>
        <dbReference type="Proteomes" id="UP000001847"/>
    </source>
</evidence>
<dbReference type="KEGG" id="lbi:LEPBI_I2530"/>
<dbReference type="EMBL" id="CP000786">
    <property type="protein sequence ID" value="ABZ98614.1"/>
    <property type="molecule type" value="Genomic_DNA"/>
</dbReference>
<dbReference type="AlphaFoldDB" id="B0SLM8"/>
<dbReference type="HOGENOM" id="CLU_032548_0_0_12"/>
<keyword evidence="4" id="KW-1185">Reference proteome</keyword>
<reference evidence="3 4" key="1">
    <citation type="journal article" date="2008" name="PLoS ONE">
        <title>Genome sequence of the saprophyte Leptospira biflexa provides insights into the evolution of Leptospira and the pathogenesis of leptospirosis.</title>
        <authorList>
            <person name="Picardeau M."/>
            <person name="Bulach D.M."/>
            <person name="Bouchier C."/>
            <person name="Zuerner R.L."/>
            <person name="Zidane N."/>
            <person name="Wilson P.J."/>
            <person name="Creno S."/>
            <person name="Kuczek E.S."/>
            <person name="Bommezzadri S."/>
            <person name="Davis J.C."/>
            <person name="McGrath A."/>
            <person name="Johnson M.J."/>
            <person name="Boursaux-Eude C."/>
            <person name="Seemann T."/>
            <person name="Rouy Z."/>
            <person name="Coppel R.L."/>
            <person name="Rood J.I."/>
            <person name="Lajus A."/>
            <person name="Davies J.K."/>
            <person name="Medigue C."/>
            <person name="Adler B."/>
        </authorList>
    </citation>
    <scope>NUCLEOTIDE SEQUENCE [LARGE SCALE GENOMIC DNA]</scope>
    <source>
        <strain evidence="4">Patoc 1 / ATCC 23582 / Paris</strain>
    </source>
</reference>
<evidence type="ECO:0000259" key="2">
    <source>
        <dbReference type="Pfam" id="PF13304"/>
    </source>
</evidence>
<feature type="domain" description="DUF3696" evidence="1">
    <location>
        <begin position="309"/>
        <end position="360"/>
    </location>
</feature>
<dbReference type="PIRSF" id="PIRSF034888">
    <property type="entry name" value="P-loop_UCP034888"/>
    <property type="match status" value="1"/>
</dbReference>
<evidence type="ECO:0000259" key="1">
    <source>
        <dbReference type="Pfam" id="PF12476"/>
    </source>
</evidence>
<dbReference type="InterPro" id="IPR022532">
    <property type="entry name" value="DUF3696"/>
</dbReference>
<dbReference type="SUPFAM" id="SSF52540">
    <property type="entry name" value="P-loop containing nucleoside triphosphate hydrolases"/>
    <property type="match status" value="1"/>
</dbReference>
<dbReference type="Proteomes" id="UP000001847">
    <property type="component" value="Chromosome I"/>
</dbReference>
<accession>B0SLM8</accession>
<dbReference type="InterPro" id="IPR014592">
    <property type="entry name" value="P-loop_UCP034888"/>
</dbReference>
<evidence type="ECO:0000313" key="3">
    <source>
        <dbReference type="EMBL" id="ABZ98614.1"/>
    </source>
</evidence>
<dbReference type="PANTHER" id="PTHR43581">
    <property type="entry name" value="ATP/GTP PHOSPHATASE"/>
    <property type="match status" value="1"/>
</dbReference>
<dbReference type="InterPro" id="IPR027417">
    <property type="entry name" value="P-loop_NTPase"/>
</dbReference>
<protein>
    <recommendedName>
        <fullName evidence="5">DUF3696 domain-containing protein</fullName>
    </recommendedName>
</protein>
<dbReference type="Gene3D" id="3.40.50.300">
    <property type="entry name" value="P-loop containing nucleotide triphosphate hydrolases"/>
    <property type="match status" value="2"/>
</dbReference>
<dbReference type="RefSeq" id="WP_012389475.1">
    <property type="nucleotide sequence ID" value="NC_010602.1"/>
</dbReference>
<dbReference type="Pfam" id="PF12476">
    <property type="entry name" value="DUF3696"/>
    <property type="match status" value="1"/>
</dbReference>
<dbReference type="STRING" id="456481.LEPBI_I2530"/>
<dbReference type="GO" id="GO:0005524">
    <property type="term" value="F:ATP binding"/>
    <property type="evidence" value="ECO:0007669"/>
    <property type="project" value="InterPro"/>
</dbReference>
<dbReference type="Pfam" id="PF13304">
    <property type="entry name" value="AAA_21"/>
    <property type="match status" value="1"/>
</dbReference>
<dbReference type="PANTHER" id="PTHR43581:SF2">
    <property type="entry name" value="EXCINUCLEASE ATPASE SUBUNIT"/>
    <property type="match status" value="1"/>
</dbReference>
<gene>
    <name evidence="3" type="ordered locus">LEPBI_I2530</name>
</gene>
<dbReference type="InterPro" id="IPR003959">
    <property type="entry name" value="ATPase_AAA_core"/>
</dbReference>
<evidence type="ECO:0008006" key="5">
    <source>
        <dbReference type="Google" id="ProtNLM"/>
    </source>
</evidence>
<sequence>MSIKNFKSIKEKTIKLSRLNVLTGLNGMGKSSFIQIILSLNASSRLSEGELSLVNQFVDIGKGRDALYQFASEETINIGVKFVNGGSFNWLFDYDSESQVLHSNFRISSTELSTYSLFNDNLKYLNAERISPRSIYKTSFGVVNNLKQLGNSGEYATHFLHTFGNKKLTPALLLHPKGKSEILIHQVEAWLSEISPGVKLNTTEIPGTENILLDYQFETKDGFTSRFKPQNVGFGLSYTLPVITMLLSSKPEDILIIENPESHVHPRGQAELGKLLALCSANGTQLIIETHSDHIINGIRVSVKEKKVNHRDVNVLFFNRIDYESEQYSEITNIKVDNEGNLSNYPKNFLDEWNNQLLKLI</sequence>